<proteinExistence type="predicted"/>
<dbReference type="PANTHER" id="PTHR43308:SF5">
    <property type="entry name" value="S-LAYER PROTEIN _ PEPTIDOGLYCAN ENDO-BETA-N-ACETYLGLUCOSAMINIDASE"/>
    <property type="match status" value="1"/>
</dbReference>
<feature type="domain" description="SLH" evidence="4">
    <location>
        <begin position="106"/>
        <end position="169"/>
    </location>
</feature>
<sequence>MYKRLLSLLLLSCILVTLMPPEISATSRSSVEPATTHQKTAQSVPQSLFEDVTPSAWSYDSVMYVKQNGLFSGTSKDRFSPDATMSRAMFVTVLGRIAQVDASQYKTSAFTDVQPGDWYAPYVQWAIERGIASGTGSNRFSPDAAISREQMATLTLKYFESESIPYQKNDSTSTPNDISDISSWAVDSAVKLWQAGLFTGDAKGNFLPRSKATRAEAAALFMRTDKVASFSDGITYTVAFNPNGGSPIDSLSLKRGESLNQLPLAFKPGSIFNGWYKDRAFTQPVMNGDTVKSDLTLYANYITSPDDAVIITPNAYAMDQAPNFRIAVKDSAGKMTAAAVLAGMTFKSPSNPDFAGIAVTGSNGNFTVAAKSGAFEEGSTYQITLKDTNLAFTGKDATTRNYIFSIAKQEVMRLPLNPYMIYLKFSDISQMSQNGASVASPSIAVMSANVGGGSGSNSAPVASGTFRYDGNTRLKVGDTVSVYEGTRPDLRTLDTSDDGDIAYVAITAINGNIYSYTSANPTNVLLKPHVLPVDPASDTDGDRANRSITVAPASMDYSDAKYAPMGLNSATVARVGDFLALVNMSTGASSGYGKVTSVSNSGNNYVIAYTDATQDDITHALDFYKQETISGADLLSQADIASLEDQIKQQALASGFVDEAANYLSTAALQTDSFKTLIAANASTTLQKDKKSEVHILSAKPGEENTEVTMHNLKVSADIGTKLSHFQKKSGLRLNLAVSSDIQVSTGADNDILIHMNAAFTEEISLSVGVNGNTVWGYIDLGLFDLPYPKDYQASANLDAFTFTSIDASAQIGTVAADTPRDRWTNIWNTAKNKVDIKAQLKAVLEQTPSTPAKVNADTLVESYQAMLENETDWVDLVEEEIFELDRHLLLGLLHINFTGNFVISMNPNIALGIGFSYESAKRYTASFKLSEGSPSFGTVDLPGDGTYNFYFYVMGTLGLKAGIRLELAAGLFHIELDSIGITAEGGAYLQLYGFFYYEISSSAPTKTLGALFLEIGMYAEAEWEAQILGGSFSYSDLFYSEYWPLYRAGTPNGHFIGFAYEEEAAPSFVAFEQKVFPSIGDALKLNDLNLVTGEIITGKDQPQNYTITFNNNKFTYDPKTFRVSVSPNATDDILTSKMTVTWKGSTTGLNSLPYSRDINLTWYKSGYHSITLNPNVPLVNGQDPREEVRVNEYGRVVQPVNTSIKNLKRLTNVPKRTGYTFKGWALDPEGTKPYIIPDIMPAGNITLYAQWTPHTNIPYLVDYITVDPNTGNRTTKKKDTFSGTAGASVSPAPIAIEGYDTPPTRTITIFGTGLSKLSYEYLPATRKMTFYADPGGTSIVYSARSLSKVPDSAVPNFTKPGYTFVGWSQAIPGTMPSSDTTYTATWKVRTDTPYRVSNRLQGVGSTSLYVEADTGSFQGTTGALAAPAIQQYPGFTYDFNIAYDSSGKALATSTVAADGSLTIVRYYTRNSYNLTFDANGGTVGSTDRVQYGTAIQAPTVTKSGCTFTGWSPALASTMPAQDATYSAQWNCSPPPQPPAPVLSGAKSVLSNANGNVSGVSLSAPSTLTVGQLLSGLTVSPHATAQVLDQALAPVTDQTADIISSMIVRVTAQNSSTADYHILYNDVEVTSSSYQIDQNAGTITVPSNTYGMTLSLIAPANGSYKAYDQINTEISHGYFMQSGDTLVVTAQDGTQKTYTFVVQ</sequence>
<name>A0ABV1KXX8_9BACL</name>
<keyword evidence="6" id="KW-1185">Reference proteome</keyword>
<dbReference type="InterPro" id="IPR013378">
    <property type="entry name" value="InlB-like_B-rpt"/>
</dbReference>
<keyword evidence="3" id="KW-0732">Signal</keyword>
<feature type="region of interest" description="Disordered" evidence="2">
    <location>
        <begin position="27"/>
        <end position="46"/>
    </location>
</feature>
<gene>
    <name evidence="5" type="ORF">QJS35_21215</name>
</gene>
<dbReference type="RefSeq" id="WP_232184888.1">
    <property type="nucleotide sequence ID" value="NZ_JAIOAP010000003.1"/>
</dbReference>
<protein>
    <submittedName>
        <fullName evidence="5">InlB B-repeat-containing protein</fullName>
    </submittedName>
</protein>
<dbReference type="Pfam" id="PF00395">
    <property type="entry name" value="SLH"/>
    <property type="match status" value="3"/>
</dbReference>
<comment type="caution">
    <text evidence="5">The sequence shown here is derived from an EMBL/GenBank/DDBJ whole genome shotgun (WGS) entry which is preliminary data.</text>
</comment>
<accession>A0ABV1KXX8</accession>
<dbReference type="EMBL" id="JASKHM010000013">
    <property type="protein sequence ID" value="MEQ4484911.1"/>
    <property type="molecule type" value="Genomic_DNA"/>
</dbReference>
<feature type="chain" id="PRO_5047182718" evidence="3">
    <location>
        <begin position="26"/>
        <end position="1703"/>
    </location>
</feature>
<dbReference type="InterPro" id="IPR051465">
    <property type="entry name" value="Cell_Envelope_Struct_Comp"/>
</dbReference>
<dbReference type="InterPro" id="IPR001119">
    <property type="entry name" value="SLH_dom"/>
</dbReference>
<feature type="domain" description="SLH" evidence="4">
    <location>
        <begin position="45"/>
        <end position="104"/>
    </location>
</feature>
<reference evidence="5 6" key="1">
    <citation type="journal article" date="2023" name="Genome Announc.">
        <title>Pan-Genome Analyses of the Genus Cohnella and Proposal of the Novel Species Cohnella silvisoli sp. nov., Isolated from Forest Soil.</title>
        <authorList>
            <person name="Wang C."/>
            <person name="Mao L."/>
            <person name="Bao G."/>
            <person name="Zhu H."/>
        </authorList>
    </citation>
    <scope>NUCLEOTIDE SEQUENCE [LARGE SCALE GENOMIC DNA]</scope>
    <source>
        <strain evidence="5 6">NL03-T5-1</strain>
    </source>
</reference>
<dbReference type="NCBIfam" id="TIGR02543">
    <property type="entry name" value="List_Bact_rpt"/>
    <property type="match status" value="2"/>
</dbReference>
<evidence type="ECO:0000313" key="6">
    <source>
        <dbReference type="Proteomes" id="UP001493487"/>
    </source>
</evidence>
<evidence type="ECO:0000313" key="5">
    <source>
        <dbReference type="EMBL" id="MEQ4484911.1"/>
    </source>
</evidence>
<organism evidence="5 6">
    <name type="scientific">Cohnella silvisoli</name>
    <dbReference type="NCBI Taxonomy" id="2873699"/>
    <lineage>
        <taxon>Bacteria</taxon>
        <taxon>Bacillati</taxon>
        <taxon>Bacillota</taxon>
        <taxon>Bacilli</taxon>
        <taxon>Bacillales</taxon>
        <taxon>Paenibacillaceae</taxon>
        <taxon>Cohnella</taxon>
    </lineage>
</organism>
<comment type="subcellular location">
    <subcellularLocation>
        <location evidence="1">Cell envelope</location>
    </subcellularLocation>
</comment>
<dbReference type="Proteomes" id="UP001493487">
    <property type="component" value="Unassembled WGS sequence"/>
</dbReference>
<evidence type="ECO:0000256" key="2">
    <source>
        <dbReference type="SAM" id="MobiDB-lite"/>
    </source>
</evidence>
<dbReference type="PANTHER" id="PTHR43308">
    <property type="entry name" value="OUTER MEMBRANE PROTEIN ALPHA-RELATED"/>
    <property type="match status" value="1"/>
</dbReference>
<feature type="domain" description="SLH" evidence="4">
    <location>
        <begin position="172"/>
        <end position="235"/>
    </location>
</feature>
<dbReference type="PROSITE" id="PS51272">
    <property type="entry name" value="SLH"/>
    <property type="match status" value="3"/>
</dbReference>
<dbReference type="Gene3D" id="2.60.40.4270">
    <property type="entry name" value="Listeria-Bacteroides repeat domain"/>
    <property type="match status" value="3"/>
</dbReference>
<evidence type="ECO:0000256" key="1">
    <source>
        <dbReference type="ARBA" id="ARBA00004196"/>
    </source>
</evidence>
<dbReference type="InterPro" id="IPR042229">
    <property type="entry name" value="Listeria/Bacterioides_rpt_sf"/>
</dbReference>
<feature type="signal peptide" evidence="3">
    <location>
        <begin position="1"/>
        <end position="25"/>
    </location>
</feature>
<dbReference type="Pfam" id="PF09479">
    <property type="entry name" value="Flg_new"/>
    <property type="match status" value="4"/>
</dbReference>
<evidence type="ECO:0000259" key="4">
    <source>
        <dbReference type="PROSITE" id="PS51272"/>
    </source>
</evidence>
<evidence type="ECO:0000256" key="3">
    <source>
        <dbReference type="SAM" id="SignalP"/>
    </source>
</evidence>